<evidence type="ECO:0000313" key="1">
    <source>
        <dbReference type="EMBL" id="RJP20830.1"/>
    </source>
</evidence>
<proteinExistence type="predicted"/>
<evidence type="ECO:0008006" key="3">
    <source>
        <dbReference type="Google" id="ProtNLM"/>
    </source>
</evidence>
<protein>
    <recommendedName>
        <fullName evidence="3">DNA helicase PriA</fullName>
    </recommendedName>
</protein>
<accession>A0A3A4NUQ3</accession>
<organism evidence="1 2">
    <name type="scientific">Abyssobacteria bacterium (strain SURF_5)</name>
    <dbReference type="NCBI Taxonomy" id="2093360"/>
    <lineage>
        <taxon>Bacteria</taxon>
        <taxon>Pseudomonadati</taxon>
        <taxon>Candidatus Hydrogenedentota</taxon>
        <taxon>Candidatus Abyssobacteria</taxon>
    </lineage>
</organism>
<sequence>MEGIQGMKTTIQTIQCPLCGMHFEPDEEKKCKGCPIQKNCGLVCCPNCGYQMPKESRLAEWVRRLLKG</sequence>
<gene>
    <name evidence="1" type="ORF">C4520_10795</name>
</gene>
<evidence type="ECO:0000313" key="2">
    <source>
        <dbReference type="Proteomes" id="UP000265882"/>
    </source>
</evidence>
<dbReference type="AlphaFoldDB" id="A0A3A4NUQ3"/>
<comment type="caution">
    <text evidence="1">The sequence shown here is derived from an EMBL/GenBank/DDBJ whole genome shotgun (WGS) entry which is preliminary data.</text>
</comment>
<name>A0A3A4NUQ3_ABYX5</name>
<reference evidence="1 2" key="1">
    <citation type="journal article" date="2017" name="ISME J.">
        <title>Energy and carbon metabolisms in a deep terrestrial subsurface fluid microbial community.</title>
        <authorList>
            <person name="Momper L."/>
            <person name="Jungbluth S.P."/>
            <person name="Lee M.D."/>
            <person name="Amend J.P."/>
        </authorList>
    </citation>
    <scope>NUCLEOTIDE SEQUENCE [LARGE SCALE GENOMIC DNA]</scope>
    <source>
        <strain evidence="1">SURF_5</strain>
    </source>
</reference>
<dbReference type="EMBL" id="QZKU01000073">
    <property type="protein sequence ID" value="RJP20830.1"/>
    <property type="molecule type" value="Genomic_DNA"/>
</dbReference>
<dbReference type="Proteomes" id="UP000265882">
    <property type="component" value="Unassembled WGS sequence"/>
</dbReference>